<dbReference type="Proteomes" id="UP000007110">
    <property type="component" value="Unassembled WGS sequence"/>
</dbReference>
<evidence type="ECO:0000256" key="6">
    <source>
        <dbReference type="ARBA" id="ARBA00023136"/>
    </source>
</evidence>
<keyword evidence="7" id="KW-1015">Disulfide bond</keyword>
<keyword evidence="5" id="KW-0297">G-protein coupled receptor</keyword>
<evidence type="ECO:0000313" key="14">
    <source>
        <dbReference type="Proteomes" id="UP000007110"/>
    </source>
</evidence>
<keyword evidence="8" id="KW-0675">Receptor</keyword>
<dbReference type="PROSITE" id="PS50262">
    <property type="entry name" value="G_PROTEIN_RECEP_F1_2"/>
    <property type="match status" value="1"/>
</dbReference>
<name>A0A7M7LKY1_STRPU</name>
<reference evidence="14" key="1">
    <citation type="submission" date="2015-02" db="EMBL/GenBank/DDBJ databases">
        <title>Genome sequencing for Strongylocentrotus purpuratus.</title>
        <authorList>
            <person name="Murali S."/>
            <person name="Liu Y."/>
            <person name="Vee V."/>
            <person name="English A."/>
            <person name="Wang M."/>
            <person name="Skinner E."/>
            <person name="Han Y."/>
            <person name="Muzny D.M."/>
            <person name="Worley K.C."/>
            <person name="Gibbs R.A."/>
        </authorList>
    </citation>
    <scope>NUCLEOTIDE SEQUENCE</scope>
</reference>
<dbReference type="InterPro" id="IPR017452">
    <property type="entry name" value="GPCR_Rhodpsn_7TM"/>
</dbReference>
<keyword evidence="2" id="KW-1003">Cell membrane</keyword>
<comment type="subcellular location">
    <subcellularLocation>
        <location evidence="1">Cell membrane</location>
        <topology evidence="1">Multi-pass membrane protein</topology>
    </subcellularLocation>
</comment>
<dbReference type="Pfam" id="PF00001">
    <property type="entry name" value="7tm_1"/>
    <property type="match status" value="1"/>
</dbReference>
<evidence type="ECO:0000256" key="4">
    <source>
        <dbReference type="ARBA" id="ARBA00022989"/>
    </source>
</evidence>
<dbReference type="CDD" id="cd00637">
    <property type="entry name" value="7tm_classA_rhodopsin-like"/>
    <property type="match status" value="1"/>
</dbReference>
<feature type="transmembrane region" description="Helical" evidence="11">
    <location>
        <begin position="31"/>
        <end position="55"/>
    </location>
</feature>
<dbReference type="PANTHER" id="PTHR24248">
    <property type="entry name" value="ADRENERGIC RECEPTOR-RELATED G-PROTEIN COUPLED RECEPTOR"/>
    <property type="match status" value="1"/>
</dbReference>
<dbReference type="GeneID" id="755178"/>
<sequence>MFLSVTTAVLNVLILIAFHIEKKLRTYSNQYILNITISDLLVGFIMTINSVTYLYDEWIFGQTILKVFVGIQNTVITVSVLGIIAISLDRYVATHYPLQHFKRKKKNIAHIVNVMTWIVAACFWFPIATIWDFMQPLDVNPDEYVYTSNYSRNINARTVVTICRFVIPFSIIVLICVKIYHRVKTSGSESLSKRYTSEEKTGGKINATSIEQHGRTNDTFVETQTNVDSGVVKVLQENATKPSTSIQSDHIAVDIVEDVGQLGRIFSSSERSMQPIRHQFTPMPNTTQSTKPDGFQRNPRHLSSADNHKAFRTLTFIIVAFFITSLPGCISIITSNKTLAVVGRWMININSLLNPVTYAMAQPVFRKTLLRIVRCRR</sequence>
<reference evidence="13" key="2">
    <citation type="submission" date="2021-01" db="UniProtKB">
        <authorList>
            <consortium name="EnsemblMetazoa"/>
        </authorList>
    </citation>
    <scope>IDENTIFICATION</scope>
</reference>
<feature type="transmembrane region" description="Helical" evidence="11">
    <location>
        <begin position="108"/>
        <end position="134"/>
    </location>
</feature>
<evidence type="ECO:0000256" key="10">
    <source>
        <dbReference type="SAM" id="MobiDB-lite"/>
    </source>
</evidence>
<evidence type="ECO:0000256" key="7">
    <source>
        <dbReference type="ARBA" id="ARBA00023157"/>
    </source>
</evidence>
<feature type="region of interest" description="Disordered" evidence="10">
    <location>
        <begin position="279"/>
        <end position="301"/>
    </location>
</feature>
<dbReference type="GO" id="GO:0007187">
    <property type="term" value="P:G protein-coupled receptor signaling pathway, coupled to cyclic nucleotide second messenger"/>
    <property type="evidence" value="ECO:0000318"/>
    <property type="project" value="GO_Central"/>
</dbReference>
<evidence type="ECO:0000256" key="2">
    <source>
        <dbReference type="ARBA" id="ARBA00022475"/>
    </source>
</evidence>
<keyword evidence="3 11" id="KW-0812">Transmembrane</keyword>
<organism evidence="13 14">
    <name type="scientific">Strongylocentrotus purpuratus</name>
    <name type="common">Purple sea urchin</name>
    <dbReference type="NCBI Taxonomy" id="7668"/>
    <lineage>
        <taxon>Eukaryota</taxon>
        <taxon>Metazoa</taxon>
        <taxon>Echinodermata</taxon>
        <taxon>Eleutherozoa</taxon>
        <taxon>Echinozoa</taxon>
        <taxon>Echinoidea</taxon>
        <taxon>Euechinoidea</taxon>
        <taxon>Echinacea</taxon>
        <taxon>Camarodonta</taxon>
        <taxon>Echinidea</taxon>
        <taxon>Strongylocentrotidae</taxon>
        <taxon>Strongylocentrotus</taxon>
    </lineage>
</organism>
<dbReference type="GO" id="GO:0005886">
    <property type="term" value="C:plasma membrane"/>
    <property type="evidence" value="ECO:0000318"/>
    <property type="project" value="GO_Central"/>
</dbReference>
<evidence type="ECO:0000256" key="5">
    <source>
        <dbReference type="ARBA" id="ARBA00023040"/>
    </source>
</evidence>
<evidence type="ECO:0000256" key="8">
    <source>
        <dbReference type="ARBA" id="ARBA00023170"/>
    </source>
</evidence>
<evidence type="ECO:0000313" key="13">
    <source>
        <dbReference type="EnsemblMetazoa" id="XP_001188703"/>
    </source>
</evidence>
<feature type="transmembrane region" description="Helical" evidence="11">
    <location>
        <begin position="67"/>
        <end position="88"/>
    </location>
</feature>
<dbReference type="Gene3D" id="1.20.1070.10">
    <property type="entry name" value="Rhodopsin 7-helix transmembrane proteins"/>
    <property type="match status" value="1"/>
</dbReference>
<dbReference type="RefSeq" id="XP_001188703.1">
    <property type="nucleotide sequence ID" value="XM_001188703.2"/>
</dbReference>
<dbReference type="GO" id="GO:0007268">
    <property type="term" value="P:chemical synaptic transmission"/>
    <property type="evidence" value="ECO:0000318"/>
    <property type="project" value="GO_Central"/>
</dbReference>
<protein>
    <recommendedName>
        <fullName evidence="12">G-protein coupled receptors family 1 profile domain-containing protein</fullName>
    </recommendedName>
</protein>
<keyword evidence="14" id="KW-1185">Reference proteome</keyword>
<dbReference type="InParanoid" id="A0A7M7LKY1"/>
<proteinExistence type="predicted"/>
<dbReference type="InterPro" id="IPR000276">
    <property type="entry name" value="GPCR_Rhodpsn"/>
</dbReference>
<dbReference type="GO" id="GO:0007197">
    <property type="term" value="P:adenylate cyclase-inhibiting G protein-coupled acetylcholine receptor signaling pathway"/>
    <property type="evidence" value="ECO:0000318"/>
    <property type="project" value="GO_Central"/>
</dbReference>
<dbReference type="PRINTS" id="PR00237">
    <property type="entry name" value="GPCRRHODOPSN"/>
</dbReference>
<evidence type="ECO:0000256" key="11">
    <source>
        <dbReference type="SAM" id="Phobius"/>
    </source>
</evidence>
<dbReference type="FunFam" id="1.20.1070.10:FF:000619">
    <property type="entry name" value="Uncharacterized protein"/>
    <property type="match status" value="1"/>
</dbReference>
<dbReference type="OrthoDB" id="9946013at2759"/>
<dbReference type="GO" id="GO:0045202">
    <property type="term" value="C:synapse"/>
    <property type="evidence" value="ECO:0000318"/>
    <property type="project" value="GO_Central"/>
</dbReference>
<dbReference type="SUPFAM" id="SSF81321">
    <property type="entry name" value="Family A G protein-coupled receptor-like"/>
    <property type="match status" value="1"/>
</dbReference>
<dbReference type="GO" id="GO:0030425">
    <property type="term" value="C:dendrite"/>
    <property type="evidence" value="ECO:0000318"/>
    <property type="project" value="GO_Central"/>
</dbReference>
<keyword evidence="9" id="KW-0807">Transducer</keyword>
<accession>A0A7M7LKY1</accession>
<feature type="compositionally biased region" description="Polar residues" evidence="10">
    <location>
        <begin position="282"/>
        <end position="291"/>
    </location>
</feature>
<dbReference type="AlphaFoldDB" id="A0A7M7LKY1"/>
<feature type="transmembrane region" description="Helical" evidence="11">
    <location>
        <begin position="310"/>
        <end position="333"/>
    </location>
</feature>
<evidence type="ECO:0000256" key="1">
    <source>
        <dbReference type="ARBA" id="ARBA00004651"/>
    </source>
</evidence>
<feature type="transmembrane region" description="Helical" evidence="11">
    <location>
        <begin position="154"/>
        <end position="177"/>
    </location>
</feature>
<evidence type="ECO:0000256" key="9">
    <source>
        <dbReference type="ARBA" id="ARBA00023224"/>
    </source>
</evidence>
<dbReference type="PANTHER" id="PTHR24248:SF125">
    <property type="entry name" value="DOPAMINE D2-LIKE RECEPTOR"/>
    <property type="match status" value="1"/>
</dbReference>
<evidence type="ECO:0000256" key="3">
    <source>
        <dbReference type="ARBA" id="ARBA00022692"/>
    </source>
</evidence>
<keyword evidence="6 11" id="KW-0472">Membrane</keyword>
<keyword evidence="4 11" id="KW-1133">Transmembrane helix</keyword>
<dbReference type="GO" id="GO:0016907">
    <property type="term" value="F:G protein-coupled acetylcholine receptor activity"/>
    <property type="evidence" value="ECO:0000318"/>
    <property type="project" value="GO_Central"/>
</dbReference>
<dbReference type="EnsemblMetazoa" id="XM_001188703">
    <property type="protein sequence ID" value="XP_001188703"/>
    <property type="gene ID" value="LOC755178"/>
</dbReference>
<dbReference type="OMA" id="WMININS"/>
<dbReference type="KEGG" id="spu:755178"/>
<evidence type="ECO:0000259" key="12">
    <source>
        <dbReference type="PROSITE" id="PS50262"/>
    </source>
</evidence>
<feature type="domain" description="G-protein coupled receptors family 1 profile" evidence="12">
    <location>
        <begin position="10"/>
        <end position="358"/>
    </location>
</feature>